<evidence type="ECO:0000313" key="2">
    <source>
        <dbReference type="Proteomes" id="UP001454036"/>
    </source>
</evidence>
<reference evidence="1 2" key="1">
    <citation type="submission" date="2024-01" db="EMBL/GenBank/DDBJ databases">
        <title>The complete chloroplast genome sequence of Lithospermum erythrorhizon: insights into the phylogenetic relationship among Boraginaceae species and the maternal lineages of purple gromwells.</title>
        <authorList>
            <person name="Okada T."/>
            <person name="Watanabe K."/>
        </authorList>
    </citation>
    <scope>NUCLEOTIDE SEQUENCE [LARGE SCALE GENOMIC DNA]</scope>
</reference>
<evidence type="ECO:0008006" key="3">
    <source>
        <dbReference type="Google" id="ProtNLM"/>
    </source>
</evidence>
<accession>A0AAV3Q8R7</accession>
<dbReference type="AlphaFoldDB" id="A0AAV3Q8R7"/>
<protein>
    <recommendedName>
        <fullName evidence="3">Retrovirus-related Pol polyprotein from transposon TNT 1-94</fullName>
    </recommendedName>
</protein>
<comment type="caution">
    <text evidence="1">The sequence shown here is derived from an EMBL/GenBank/DDBJ whole genome shotgun (WGS) entry which is preliminary data.</text>
</comment>
<keyword evidence="2" id="KW-1185">Reference proteome</keyword>
<gene>
    <name evidence="1" type="ORF">LIER_16998</name>
</gene>
<dbReference type="PANTHER" id="PTHR11439:SF467">
    <property type="entry name" value="INTEGRASE CATALYTIC DOMAIN-CONTAINING PROTEIN"/>
    <property type="match status" value="1"/>
</dbReference>
<dbReference type="EMBL" id="BAABME010003887">
    <property type="protein sequence ID" value="GAA0160447.1"/>
    <property type="molecule type" value="Genomic_DNA"/>
</dbReference>
<proteinExistence type="predicted"/>
<name>A0AAV3Q8R7_LITER</name>
<dbReference type="Proteomes" id="UP001454036">
    <property type="component" value="Unassembled WGS sequence"/>
</dbReference>
<organism evidence="1 2">
    <name type="scientific">Lithospermum erythrorhizon</name>
    <name type="common">Purple gromwell</name>
    <name type="synonym">Lithospermum officinale var. erythrorhizon</name>
    <dbReference type="NCBI Taxonomy" id="34254"/>
    <lineage>
        <taxon>Eukaryota</taxon>
        <taxon>Viridiplantae</taxon>
        <taxon>Streptophyta</taxon>
        <taxon>Embryophyta</taxon>
        <taxon>Tracheophyta</taxon>
        <taxon>Spermatophyta</taxon>
        <taxon>Magnoliopsida</taxon>
        <taxon>eudicotyledons</taxon>
        <taxon>Gunneridae</taxon>
        <taxon>Pentapetalae</taxon>
        <taxon>asterids</taxon>
        <taxon>lamiids</taxon>
        <taxon>Boraginales</taxon>
        <taxon>Boraginaceae</taxon>
        <taxon>Boraginoideae</taxon>
        <taxon>Lithospermeae</taxon>
        <taxon>Lithospermum</taxon>
    </lineage>
</organism>
<evidence type="ECO:0000313" key="1">
    <source>
        <dbReference type="EMBL" id="GAA0160447.1"/>
    </source>
</evidence>
<sequence>MQKIPYASIGGSLMYAQICTRSDIEFIVGVMGRCLSNPRMDHWKAVKRVIRVHSLPPSNSSGGMVRNFVAGLRVVNGIKRPLKIYCANRAAVLYSNNNKSSTKSKHIERKFLIVTERIQSGTISIEHI</sequence>
<dbReference type="PANTHER" id="PTHR11439">
    <property type="entry name" value="GAG-POL-RELATED RETROTRANSPOSON"/>
    <property type="match status" value="1"/>
</dbReference>